<dbReference type="OrthoDB" id="9772456at2"/>
<dbReference type="PRINTS" id="PR00377">
    <property type="entry name" value="IMPHPHTASES"/>
</dbReference>
<proteinExistence type="inferred from homology"/>
<dbReference type="EMBL" id="WHJE01000040">
    <property type="protein sequence ID" value="KAE8764202.1"/>
    <property type="molecule type" value="Genomic_DNA"/>
</dbReference>
<dbReference type="InterPro" id="IPR020550">
    <property type="entry name" value="Inositol_monophosphatase_CS"/>
</dbReference>
<comment type="similarity">
    <text evidence="3 8">Belongs to the inositol monophosphatase superfamily.</text>
</comment>
<dbReference type="GO" id="GO:0046872">
    <property type="term" value="F:metal ion binding"/>
    <property type="evidence" value="ECO:0007669"/>
    <property type="project" value="UniProtKB-KW"/>
</dbReference>
<dbReference type="PANTHER" id="PTHR20854">
    <property type="entry name" value="INOSITOL MONOPHOSPHATASE"/>
    <property type="match status" value="1"/>
</dbReference>
<dbReference type="Gene3D" id="3.30.540.10">
    <property type="entry name" value="Fructose-1,6-Bisphosphatase, subunit A, domain 1"/>
    <property type="match status" value="1"/>
</dbReference>
<keyword evidence="10" id="KW-1185">Reference proteome</keyword>
<evidence type="ECO:0000256" key="5">
    <source>
        <dbReference type="ARBA" id="ARBA00022801"/>
    </source>
</evidence>
<gene>
    <name evidence="9" type="ORF">GB883_10240</name>
</gene>
<evidence type="ECO:0000256" key="1">
    <source>
        <dbReference type="ARBA" id="ARBA00001033"/>
    </source>
</evidence>
<dbReference type="GO" id="GO:0006020">
    <property type="term" value="P:inositol metabolic process"/>
    <property type="evidence" value="ECO:0007669"/>
    <property type="project" value="TreeGrafter"/>
</dbReference>
<dbReference type="SUPFAM" id="SSF56655">
    <property type="entry name" value="Carbohydrate phosphatase"/>
    <property type="match status" value="1"/>
</dbReference>
<protein>
    <recommendedName>
        <fullName evidence="8">Inositol-1-monophosphatase</fullName>
        <ecNumber evidence="8">3.1.3.25</ecNumber>
    </recommendedName>
</protein>
<keyword evidence="5 8" id="KW-0378">Hydrolase</keyword>
<sequence>MGSSFEVLPRGCHLGWAAGRIGSGVFGVAWSTRTGRNRARAVPADERYDVTLPLRERPAELPPEEIARLQSLCESLAREAGDLVRDRSGAVIAVADTKSSVNDVVTAVDREVEELLRARIRAERPGDAFLGEEEGASAGTTGLTWVVDPIDGTVNFLYGIPSYAVSVAVVAGEPDPRRWTPLAGCVHAVSTGATWTAGRGQGAFRDGARLRIKDAPPLGQALVGTGFGYTEERRRGQAEVVAQLLPQVRDIRRLGSVAIDLCLVADGRLDAHYERGLNPWDVAAGTLVVLEAGGVVQGLAGEPASKAMTVAGPAGLVAELSAALEAAGARELGHPDGETGR</sequence>
<feature type="binding site" evidence="7">
    <location>
        <position position="151"/>
    </location>
    <ligand>
        <name>Mg(2+)</name>
        <dbReference type="ChEBI" id="CHEBI:18420"/>
        <label>1</label>
        <note>catalytic</note>
    </ligand>
</feature>
<evidence type="ECO:0000256" key="8">
    <source>
        <dbReference type="RuleBase" id="RU364068"/>
    </source>
</evidence>
<keyword evidence="4 7" id="KW-0479">Metal-binding</keyword>
<evidence type="ECO:0000313" key="9">
    <source>
        <dbReference type="EMBL" id="KAE8764202.1"/>
    </source>
</evidence>
<dbReference type="AlphaFoldDB" id="A0A7J5UP69"/>
<dbReference type="GO" id="GO:0046854">
    <property type="term" value="P:phosphatidylinositol phosphate biosynthetic process"/>
    <property type="evidence" value="ECO:0007669"/>
    <property type="project" value="InterPro"/>
</dbReference>
<comment type="cofactor">
    <cofactor evidence="2 7 8">
        <name>Mg(2+)</name>
        <dbReference type="ChEBI" id="CHEBI:18420"/>
    </cofactor>
</comment>
<organism evidence="9 10">
    <name type="scientific">Georgenia thermotolerans</name>
    <dbReference type="NCBI Taxonomy" id="527326"/>
    <lineage>
        <taxon>Bacteria</taxon>
        <taxon>Bacillati</taxon>
        <taxon>Actinomycetota</taxon>
        <taxon>Actinomycetes</taxon>
        <taxon>Micrococcales</taxon>
        <taxon>Bogoriellaceae</taxon>
        <taxon>Georgenia</taxon>
    </lineage>
</organism>
<dbReference type="Gene3D" id="3.40.190.80">
    <property type="match status" value="1"/>
</dbReference>
<evidence type="ECO:0000256" key="7">
    <source>
        <dbReference type="PIRSR" id="PIRSR600760-2"/>
    </source>
</evidence>
<reference evidence="9 10" key="1">
    <citation type="submission" date="2019-10" db="EMBL/GenBank/DDBJ databases">
        <title>Georgenia wutianyii sp. nov. and Georgenia yuyongxinii sp. nov. isolated from plateau pika (Ochotona curzoniae) in the Qinghai-Tibet plateau of China.</title>
        <authorList>
            <person name="Tian Z."/>
        </authorList>
    </citation>
    <scope>NUCLEOTIDE SEQUENCE [LARGE SCALE GENOMIC DNA]</scope>
    <source>
        <strain evidence="9 10">DSM 21501</strain>
    </source>
</reference>
<dbReference type="GO" id="GO:0008934">
    <property type="term" value="F:inositol monophosphate 1-phosphatase activity"/>
    <property type="evidence" value="ECO:0007669"/>
    <property type="project" value="InterPro"/>
</dbReference>
<name>A0A7J5UP69_9MICO</name>
<evidence type="ECO:0000256" key="4">
    <source>
        <dbReference type="ARBA" id="ARBA00022723"/>
    </source>
</evidence>
<evidence type="ECO:0000313" key="10">
    <source>
        <dbReference type="Proteomes" id="UP000451860"/>
    </source>
</evidence>
<dbReference type="PANTHER" id="PTHR20854:SF4">
    <property type="entry name" value="INOSITOL-1-MONOPHOSPHATASE-RELATED"/>
    <property type="match status" value="1"/>
</dbReference>
<feature type="binding site" evidence="7">
    <location>
        <position position="132"/>
    </location>
    <ligand>
        <name>Mg(2+)</name>
        <dbReference type="ChEBI" id="CHEBI:18420"/>
        <label>1</label>
        <note>catalytic</note>
    </ligand>
</feature>
<feature type="binding site" evidence="7">
    <location>
        <position position="150"/>
    </location>
    <ligand>
        <name>Mg(2+)</name>
        <dbReference type="ChEBI" id="CHEBI:18420"/>
        <label>1</label>
        <note>catalytic</note>
    </ligand>
</feature>
<comment type="caution">
    <text evidence="9">The sequence shown here is derived from an EMBL/GenBank/DDBJ whole genome shotgun (WGS) entry which is preliminary data.</text>
</comment>
<keyword evidence="6 7" id="KW-0460">Magnesium</keyword>
<feature type="binding site" evidence="7">
    <location>
        <position position="148"/>
    </location>
    <ligand>
        <name>Mg(2+)</name>
        <dbReference type="ChEBI" id="CHEBI:18420"/>
        <label>1</label>
        <note>catalytic</note>
    </ligand>
</feature>
<dbReference type="Pfam" id="PF00459">
    <property type="entry name" value="Inositol_P"/>
    <property type="match status" value="1"/>
</dbReference>
<dbReference type="GO" id="GO:0007165">
    <property type="term" value="P:signal transduction"/>
    <property type="evidence" value="ECO:0007669"/>
    <property type="project" value="TreeGrafter"/>
</dbReference>
<dbReference type="InterPro" id="IPR033942">
    <property type="entry name" value="IMPase"/>
</dbReference>
<accession>A0A7J5UP69</accession>
<comment type="catalytic activity">
    <reaction evidence="1 8">
        <text>a myo-inositol phosphate + H2O = myo-inositol + phosphate</text>
        <dbReference type="Rhea" id="RHEA:24056"/>
        <dbReference type="ChEBI" id="CHEBI:15377"/>
        <dbReference type="ChEBI" id="CHEBI:17268"/>
        <dbReference type="ChEBI" id="CHEBI:43474"/>
        <dbReference type="ChEBI" id="CHEBI:84139"/>
        <dbReference type="EC" id="3.1.3.25"/>
    </reaction>
</comment>
<dbReference type="Proteomes" id="UP000451860">
    <property type="component" value="Unassembled WGS sequence"/>
</dbReference>
<evidence type="ECO:0000256" key="3">
    <source>
        <dbReference type="ARBA" id="ARBA00009759"/>
    </source>
</evidence>
<dbReference type="InterPro" id="IPR000760">
    <property type="entry name" value="Inositol_monophosphatase-like"/>
</dbReference>
<dbReference type="PROSITE" id="PS00630">
    <property type="entry name" value="IMP_2"/>
    <property type="match status" value="1"/>
</dbReference>
<dbReference type="InterPro" id="IPR020583">
    <property type="entry name" value="Inositol_monoP_metal-BS"/>
</dbReference>
<evidence type="ECO:0000256" key="6">
    <source>
        <dbReference type="ARBA" id="ARBA00022842"/>
    </source>
</evidence>
<dbReference type="EC" id="3.1.3.25" evidence="8"/>
<feature type="binding site" evidence="7">
    <location>
        <position position="281"/>
    </location>
    <ligand>
        <name>Mg(2+)</name>
        <dbReference type="ChEBI" id="CHEBI:18420"/>
        <label>1</label>
        <note>catalytic</note>
    </ligand>
</feature>
<dbReference type="CDD" id="cd01639">
    <property type="entry name" value="IMPase"/>
    <property type="match status" value="1"/>
</dbReference>
<evidence type="ECO:0000256" key="2">
    <source>
        <dbReference type="ARBA" id="ARBA00001946"/>
    </source>
</evidence>
<dbReference type="PROSITE" id="PS00629">
    <property type="entry name" value="IMP_1"/>
    <property type="match status" value="1"/>
</dbReference>